<evidence type="ECO:0000259" key="2">
    <source>
        <dbReference type="Pfam" id="PF04158"/>
    </source>
</evidence>
<dbReference type="Pfam" id="PF04158">
    <property type="entry name" value="Sof1"/>
    <property type="match status" value="1"/>
</dbReference>
<feature type="region of interest" description="Disordered" evidence="1">
    <location>
        <begin position="199"/>
        <end position="230"/>
    </location>
</feature>
<dbReference type="Proteomes" id="UP001370490">
    <property type="component" value="Unassembled WGS sequence"/>
</dbReference>
<dbReference type="InterPro" id="IPR007287">
    <property type="entry name" value="Sof1"/>
</dbReference>
<reference evidence="3 4" key="1">
    <citation type="submission" date="2023-12" db="EMBL/GenBank/DDBJ databases">
        <title>A high-quality genome assembly for Dillenia turbinata (Dilleniales).</title>
        <authorList>
            <person name="Chanderbali A."/>
        </authorList>
    </citation>
    <scope>NUCLEOTIDE SEQUENCE [LARGE SCALE GENOMIC DNA]</scope>
    <source>
        <strain evidence="3">LSX21</strain>
        <tissue evidence="3">Leaf</tissue>
    </source>
</reference>
<accession>A0AAN8V105</accession>
<protein>
    <submittedName>
        <fullName evidence="3">Sof1-like protein</fullName>
    </submittedName>
</protein>
<feature type="domain" description="Sof1-like protein" evidence="2">
    <location>
        <begin position="175"/>
        <end position="215"/>
    </location>
</feature>
<evidence type="ECO:0000256" key="1">
    <source>
        <dbReference type="SAM" id="MobiDB-lite"/>
    </source>
</evidence>
<comment type="caution">
    <text evidence="3">The sequence shown here is derived from an EMBL/GenBank/DDBJ whole genome shotgun (WGS) entry which is preliminary data.</text>
</comment>
<dbReference type="EMBL" id="JBAMMX010000016">
    <property type="protein sequence ID" value="KAK6925490.1"/>
    <property type="molecule type" value="Genomic_DNA"/>
</dbReference>
<evidence type="ECO:0000313" key="3">
    <source>
        <dbReference type="EMBL" id="KAK6925490.1"/>
    </source>
</evidence>
<name>A0AAN8V105_9MAGN</name>
<sequence length="230" mass="26527">MLQRSEQPSVARRLLEISIFRRLRHPYFRRLGQRQDKAGRRLLFFFSFSLSGCLFSFSSHNHSTAVCHCRKEEGSSCINIGIFISSRRFNVTKERTAFSGCLCLAHSSYVFTEYQSLNSLQLCIYRDSMRILIDFEEDVTATEGLFDNPYEQEVASIVIKALQFNLKPACFLYLRHRHLPKTTYKAAALTRTMTEAKMWKEERKAPSEPGTVQTEPLVPSSVPPEALRLE</sequence>
<organism evidence="3 4">
    <name type="scientific">Dillenia turbinata</name>
    <dbReference type="NCBI Taxonomy" id="194707"/>
    <lineage>
        <taxon>Eukaryota</taxon>
        <taxon>Viridiplantae</taxon>
        <taxon>Streptophyta</taxon>
        <taxon>Embryophyta</taxon>
        <taxon>Tracheophyta</taxon>
        <taxon>Spermatophyta</taxon>
        <taxon>Magnoliopsida</taxon>
        <taxon>eudicotyledons</taxon>
        <taxon>Gunneridae</taxon>
        <taxon>Pentapetalae</taxon>
        <taxon>Dilleniales</taxon>
        <taxon>Dilleniaceae</taxon>
        <taxon>Dillenia</taxon>
    </lineage>
</organism>
<evidence type="ECO:0000313" key="4">
    <source>
        <dbReference type="Proteomes" id="UP001370490"/>
    </source>
</evidence>
<gene>
    <name evidence="3" type="ORF">RJ641_009816</name>
</gene>
<keyword evidence="4" id="KW-1185">Reference proteome</keyword>
<dbReference type="AlphaFoldDB" id="A0AAN8V105"/>
<proteinExistence type="predicted"/>